<gene>
    <name evidence="4" type="ORF">BECKTUN1418D_GA0071000_12393</name>
    <name evidence="3" type="ORF">BECKTUN1418E_GA0071001_108616</name>
    <name evidence="2" type="ORF">BECKTUN1418F_GA0071002_108815</name>
</gene>
<keyword evidence="1" id="KW-0472">Membrane</keyword>
<sequence>MSAFRVETERGLALPPVWVPGFLFFRCVNRTRVVMRLLVMILGYMSVRVGIGMGFKVSEKQEA</sequence>
<accession>A0A451A9T9</accession>
<dbReference type="AlphaFoldDB" id="A0A451A9T9"/>
<protein>
    <submittedName>
        <fullName evidence="3">Uncharacterized protein</fullName>
    </submittedName>
</protein>
<feature type="transmembrane region" description="Helical" evidence="1">
    <location>
        <begin position="33"/>
        <end position="55"/>
    </location>
</feature>
<dbReference type="EMBL" id="CAADFY010000088">
    <property type="protein sequence ID" value="VFK56480.1"/>
    <property type="molecule type" value="Genomic_DNA"/>
</dbReference>
<evidence type="ECO:0000313" key="4">
    <source>
        <dbReference type="EMBL" id="VFK64027.1"/>
    </source>
</evidence>
<reference evidence="3" key="1">
    <citation type="submission" date="2019-02" db="EMBL/GenBank/DDBJ databases">
        <authorList>
            <person name="Gruber-Vodicka R. H."/>
            <person name="Seah K. B. B."/>
        </authorList>
    </citation>
    <scope>NUCLEOTIDE SEQUENCE</scope>
    <source>
        <strain evidence="4">BECK_BY1</strain>
        <strain evidence="3">BECK_BY2</strain>
        <strain evidence="2">BECK_BY3</strain>
    </source>
</reference>
<evidence type="ECO:0000313" key="2">
    <source>
        <dbReference type="EMBL" id="VFK56480.1"/>
    </source>
</evidence>
<proteinExistence type="predicted"/>
<dbReference type="EMBL" id="CAADFV010000086">
    <property type="protein sequence ID" value="VFK62798.1"/>
    <property type="molecule type" value="Genomic_DNA"/>
</dbReference>
<keyword evidence="1" id="KW-0812">Transmembrane</keyword>
<organism evidence="3">
    <name type="scientific">Candidatus Kentrum sp. TUN</name>
    <dbReference type="NCBI Taxonomy" id="2126343"/>
    <lineage>
        <taxon>Bacteria</taxon>
        <taxon>Pseudomonadati</taxon>
        <taxon>Pseudomonadota</taxon>
        <taxon>Gammaproteobacteria</taxon>
        <taxon>Candidatus Kentrum</taxon>
    </lineage>
</organism>
<name>A0A451A9T9_9GAMM</name>
<keyword evidence="1" id="KW-1133">Transmembrane helix</keyword>
<dbReference type="EMBL" id="CAADFX010000239">
    <property type="protein sequence ID" value="VFK64027.1"/>
    <property type="molecule type" value="Genomic_DNA"/>
</dbReference>
<evidence type="ECO:0000256" key="1">
    <source>
        <dbReference type="SAM" id="Phobius"/>
    </source>
</evidence>
<evidence type="ECO:0000313" key="3">
    <source>
        <dbReference type="EMBL" id="VFK62798.1"/>
    </source>
</evidence>